<organism evidence="1 2">
    <name type="scientific">Gemmobacter aquaticus</name>
    <dbReference type="NCBI Taxonomy" id="490185"/>
    <lineage>
        <taxon>Bacteria</taxon>
        <taxon>Pseudomonadati</taxon>
        <taxon>Pseudomonadota</taxon>
        <taxon>Alphaproteobacteria</taxon>
        <taxon>Rhodobacterales</taxon>
        <taxon>Paracoccaceae</taxon>
        <taxon>Gemmobacter</taxon>
    </lineage>
</organism>
<name>A0A918DES4_9RHOB</name>
<evidence type="ECO:0000313" key="1">
    <source>
        <dbReference type="EMBL" id="GGO37422.1"/>
    </source>
</evidence>
<comment type="caution">
    <text evidence="1">The sequence shown here is derived from an EMBL/GenBank/DDBJ whole genome shotgun (WGS) entry which is preliminary data.</text>
</comment>
<dbReference type="EMBL" id="BMLP01000009">
    <property type="protein sequence ID" value="GGO37422.1"/>
    <property type="molecule type" value="Genomic_DNA"/>
</dbReference>
<sequence length="65" mass="7098">MPRTLSSTKPTSLLGKFLQLLRTATIERLVLPDLDGTEIDELILLESHLALPPTPFVAGPRPPLP</sequence>
<protein>
    <submittedName>
        <fullName evidence="1">Uncharacterized protein</fullName>
    </submittedName>
</protein>
<dbReference type="OrthoDB" id="9989869at2"/>
<evidence type="ECO:0000313" key="2">
    <source>
        <dbReference type="Proteomes" id="UP000598196"/>
    </source>
</evidence>
<dbReference type="Proteomes" id="UP000598196">
    <property type="component" value="Unassembled WGS sequence"/>
</dbReference>
<dbReference type="AlphaFoldDB" id="A0A918DES4"/>
<gene>
    <name evidence="1" type="ORF">GCM10010991_33030</name>
</gene>
<reference evidence="1 2" key="1">
    <citation type="journal article" date="2014" name="Int. J. Syst. Evol. Microbiol.">
        <title>Complete genome sequence of Corynebacterium casei LMG S-19264T (=DSM 44701T), isolated from a smear-ripened cheese.</title>
        <authorList>
            <consortium name="US DOE Joint Genome Institute (JGI-PGF)"/>
            <person name="Walter F."/>
            <person name="Albersmeier A."/>
            <person name="Kalinowski J."/>
            <person name="Ruckert C."/>
        </authorList>
    </citation>
    <scope>NUCLEOTIDE SEQUENCE [LARGE SCALE GENOMIC DNA]</scope>
    <source>
        <strain evidence="1 2">CGMCC 1.7029</strain>
    </source>
</reference>
<accession>A0A918DES4</accession>
<dbReference type="RefSeq" id="WP_146287892.1">
    <property type="nucleotide sequence ID" value="NZ_BMLP01000009.1"/>
</dbReference>
<keyword evidence="2" id="KW-1185">Reference proteome</keyword>
<proteinExistence type="predicted"/>